<evidence type="ECO:0000313" key="2">
    <source>
        <dbReference type="Proteomes" id="UP000198931"/>
    </source>
</evidence>
<name>A0A1I3HSY4_9FLAO</name>
<dbReference type="RefSeq" id="WP_090080850.1">
    <property type="nucleotide sequence ID" value="NZ_FOQT01000004.1"/>
</dbReference>
<evidence type="ECO:0008006" key="3">
    <source>
        <dbReference type="Google" id="ProtNLM"/>
    </source>
</evidence>
<protein>
    <recommendedName>
        <fullName evidence="3">TonB C-terminal domain-containing protein</fullName>
    </recommendedName>
</protein>
<evidence type="ECO:0000313" key="1">
    <source>
        <dbReference type="EMBL" id="SFI38792.1"/>
    </source>
</evidence>
<dbReference type="SUPFAM" id="SSF74653">
    <property type="entry name" value="TolA/TonB C-terminal domain"/>
    <property type="match status" value="1"/>
</dbReference>
<gene>
    <name evidence="1" type="ORF">SAMN05443292_2375</name>
</gene>
<accession>A0A1I3HSY4</accession>
<sequence>MKINDFMKINMRKWILVILFFPLIFKAQILDQYPRGQNFYEGGITKVYNDLHQIIVDQKLKKCADPKELYRLNLLLTKEGDIKFVKDFDTLNIAKNQCAYDLSKTLAINLKGKKWLPAEVKGQKFSSLVYLMIFPNDLFEKYQSDYNPSRYFKGSVFKDGQENLTKEIRNTFKSLFSDYNVRGKFYLDFYVDANGEIVSPSVKPEIENQDFKREVFRTLQRMNQKWIPATFHEIPVKSKFSVPLIFTQE</sequence>
<organism evidence="1 2">
    <name type="scientific">Halpernia frigidisoli</name>
    <dbReference type="NCBI Taxonomy" id="1125876"/>
    <lineage>
        <taxon>Bacteria</taxon>
        <taxon>Pseudomonadati</taxon>
        <taxon>Bacteroidota</taxon>
        <taxon>Flavobacteriia</taxon>
        <taxon>Flavobacteriales</taxon>
        <taxon>Weeksellaceae</taxon>
        <taxon>Chryseobacterium group</taxon>
        <taxon>Halpernia</taxon>
    </lineage>
</organism>
<dbReference type="Gene3D" id="3.30.1150.10">
    <property type="match status" value="1"/>
</dbReference>
<reference evidence="1 2" key="1">
    <citation type="submission" date="2016-10" db="EMBL/GenBank/DDBJ databases">
        <authorList>
            <person name="de Groot N.N."/>
        </authorList>
    </citation>
    <scope>NUCLEOTIDE SEQUENCE [LARGE SCALE GENOMIC DNA]</scope>
    <source>
        <strain evidence="1 2">DSM 26000</strain>
    </source>
</reference>
<proteinExistence type="predicted"/>
<dbReference type="AlphaFoldDB" id="A0A1I3HSY4"/>
<dbReference type="OrthoDB" id="1265378at2"/>
<dbReference type="EMBL" id="FOQT01000004">
    <property type="protein sequence ID" value="SFI38792.1"/>
    <property type="molecule type" value="Genomic_DNA"/>
</dbReference>
<dbReference type="Proteomes" id="UP000198931">
    <property type="component" value="Unassembled WGS sequence"/>
</dbReference>
<keyword evidence="2" id="KW-1185">Reference proteome</keyword>
<dbReference type="STRING" id="1125876.SAMN05443292_2375"/>